<dbReference type="AlphaFoldDB" id="A0A3S5CS22"/>
<gene>
    <name evidence="2" type="ORF">PXEA_LOCUS36885</name>
</gene>
<protein>
    <submittedName>
        <fullName evidence="2">Uncharacterized protein</fullName>
    </submittedName>
</protein>
<evidence type="ECO:0000256" key="1">
    <source>
        <dbReference type="SAM" id="MobiDB-lite"/>
    </source>
</evidence>
<keyword evidence="3" id="KW-1185">Reference proteome</keyword>
<proteinExistence type="predicted"/>
<reference evidence="2" key="1">
    <citation type="submission" date="2018-11" db="EMBL/GenBank/DDBJ databases">
        <authorList>
            <consortium name="Pathogen Informatics"/>
        </authorList>
    </citation>
    <scope>NUCLEOTIDE SEQUENCE</scope>
</reference>
<name>A0A3S5CS22_9PLAT</name>
<evidence type="ECO:0000313" key="3">
    <source>
        <dbReference type="Proteomes" id="UP000784294"/>
    </source>
</evidence>
<accession>A0A3S5CS22</accession>
<organism evidence="2 3">
    <name type="scientific">Protopolystoma xenopodis</name>
    <dbReference type="NCBI Taxonomy" id="117903"/>
    <lineage>
        <taxon>Eukaryota</taxon>
        <taxon>Metazoa</taxon>
        <taxon>Spiralia</taxon>
        <taxon>Lophotrochozoa</taxon>
        <taxon>Platyhelminthes</taxon>
        <taxon>Monogenea</taxon>
        <taxon>Polyopisthocotylea</taxon>
        <taxon>Polystomatidea</taxon>
        <taxon>Polystomatidae</taxon>
        <taxon>Protopolystoma</taxon>
    </lineage>
</organism>
<feature type="region of interest" description="Disordered" evidence="1">
    <location>
        <begin position="1"/>
        <end position="25"/>
    </location>
</feature>
<sequence length="66" mass="7224">MDIFFNGVRTGGHSENKKARIATNGSVGTKRLHNEGEGVKIWCCPSSRRHQIQVSACRPETQEVGG</sequence>
<comment type="caution">
    <text evidence="2">The sequence shown here is derived from an EMBL/GenBank/DDBJ whole genome shotgun (WGS) entry which is preliminary data.</text>
</comment>
<dbReference type="Proteomes" id="UP000784294">
    <property type="component" value="Unassembled WGS sequence"/>
</dbReference>
<evidence type="ECO:0000313" key="2">
    <source>
        <dbReference type="EMBL" id="VEL43445.1"/>
    </source>
</evidence>
<dbReference type="EMBL" id="CAAALY010281460">
    <property type="protein sequence ID" value="VEL43445.1"/>
    <property type="molecule type" value="Genomic_DNA"/>
</dbReference>